<reference evidence="10 11" key="1">
    <citation type="submission" date="2020-08" db="EMBL/GenBank/DDBJ databases">
        <title>Genomic Encyclopedia of Type Strains, Phase IV (KMG-IV): sequencing the most valuable type-strain genomes for metagenomic binning, comparative biology and taxonomic classification.</title>
        <authorList>
            <person name="Goeker M."/>
        </authorList>
    </citation>
    <scope>NUCLEOTIDE SEQUENCE [LARGE SCALE GENOMIC DNA]</scope>
    <source>
        <strain evidence="10 11">DSM 29854</strain>
    </source>
</reference>
<gene>
    <name evidence="10" type="ORF">FHS90_002888</name>
</gene>
<comment type="similarity">
    <text evidence="2">Belongs to the MsrB Met sulfoxide reductase family.</text>
</comment>
<dbReference type="EMBL" id="JACJIQ010000011">
    <property type="protein sequence ID" value="MBA9078164.1"/>
    <property type="molecule type" value="Genomic_DNA"/>
</dbReference>
<evidence type="ECO:0000256" key="6">
    <source>
        <dbReference type="ARBA" id="ARBA00023002"/>
    </source>
</evidence>
<dbReference type="RefSeq" id="WP_182513449.1">
    <property type="nucleotide sequence ID" value="NZ_JACJIQ010000011.1"/>
</dbReference>
<protein>
    <recommendedName>
        <fullName evidence="3">peptide-methionine (R)-S-oxide reductase</fullName>
        <ecNumber evidence="3">1.8.4.12</ecNumber>
    </recommendedName>
</protein>
<evidence type="ECO:0000256" key="8">
    <source>
        <dbReference type="SAM" id="SignalP"/>
    </source>
</evidence>
<dbReference type="GO" id="GO:0006979">
    <property type="term" value="P:response to oxidative stress"/>
    <property type="evidence" value="ECO:0007669"/>
    <property type="project" value="InterPro"/>
</dbReference>
<name>A0A839GEW7_9BACT</name>
<evidence type="ECO:0000313" key="10">
    <source>
        <dbReference type="EMBL" id="MBA9078164.1"/>
    </source>
</evidence>
<dbReference type="PANTHER" id="PTHR10173">
    <property type="entry name" value="METHIONINE SULFOXIDE REDUCTASE"/>
    <property type="match status" value="1"/>
</dbReference>
<dbReference type="PROSITE" id="PS51790">
    <property type="entry name" value="MSRB"/>
    <property type="match status" value="1"/>
</dbReference>
<feature type="chain" id="PRO_5032627884" description="peptide-methionine (R)-S-oxide reductase" evidence="8">
    <location>
        <begin position="19"/>
        <end position="169"/>
    </location>
</feature>
<dbReference type="Pfam" id="PF01641">
    <property type="entry name" value="SelR"/>
    <property type="match status" value="1"/>
</dbReference>
<sequence length="169" mass="18426">MKPFPSLLLLLWLGTAMGCTLNARTAHLPLAAVPARTVFGDTLSRTEEYWRQTLTPEQFFVLREKGTERPFSGQYHAHQAQGMYHCAGCGQALFSSEAKFDSGTGWPSFFTPVSAAAVRQELDTSAGVEQVEVLCRSCGGHLGHVFADGPKPTGLRYCLNSSALAFVKR</sequence>
<dbReference type="NCBIfam" id="TIGR00357">
    <property type="entry name" value="peptide-methionine (R)-S-oxide reductase MsrB"/>
    <property type="match status" value="1"/>
</dbReference>
<keyword evidence="6 10" id="KW-0560">Oxidoreductase</keyword>
<dbReference type="InterPro" id="IPR028427">
    <property type="entry name" value="Met_Sox_Rdtase_MsrB"/>
</dbReference>
<keyword evidence="8" id="KW-0732">Signal</keyword>
<feature type="domain" description="MsrB" evidence="9">
    <location>
        <begin position="47"/>
        <end position="169"/>
    </location>
</feature>
<dbReference type="InterPro" id="IPR011057">
    <property type="entry name" value="Mss4-like_sf"/>
</dbReference>
<evidence type="ECO:0000256" key="4">
    <source>
        <dbReference type="ARBA" id="ARBA00022723"/>
    </source>
</evidence>
<keyword evidence="5" id="KW-0862">Zinc</keyword>
<organism evidence="10 11">
    <name type="scientific">Rufibacter quisquiliarum</name>
    <dbReference type="NCBI Taxonomy" id="1549639"/>
    <lineage>
        <taxon>Bacteria</taxon>
        <taxon>Pseudomonadati</taxon>
        <taxon>Bacteroidota</taxon>
        <taxon>Cytophagia</taxon>
        <taxon>Cytophagales</taxon>
        <taxon>Hymenobacteraceae</taxon>
        <taxon>Rufibacter</taxon>
    </lineage>
</organism>
<dbReference type="Gene3D" id="2.170.150.20">
    <property type="entry name" value="Peptide methionine sulfoxide reductase"/>
    <property type="match status" value="1"/>
</dbReference>
<dbReference type="GO" id="GO:0033743">
    <property type="term" value="F:peptide-methionine (R)-S-oxide reductase activity"/>
    <property type="evidence" value="ECO:0007669"/>
    <property type="project" value="UniProtKB-EC"/>
</dbReference>
<dbReference type="FunFam" id="2.170.150.20:FF:000001">
    <property type="entry name" value="Peptide methionine sulfoxide reductase MsrB"/>
    <property type="match status" value="1"/>
</dbReference>
<dbReference type="PROSITE" id="PS51257">
    <property type="entry name" value="PROKAR_LIPOPROTEIN"/>
    <property type="match status" value="1"/>
</dbReference>
<evidence type="ECO:0000256" key="3">
    <source>
        <dbReference type="ARBA" id="ARBA00012499"/>
    </source>
</evidence>
<dbReference type="InterPro" id="IPR002579">
    <property type="entry name" value="Met_Sox_Rdtase_MsrB_dom"/>
</dbReference>
<dbReference type="PANTHER" id="PTHR10173:SF52">
    <property type="entry name" value="METHIONINE-R-SULFOXIDE REDUCTASE B1"/>
    <property type="match status" value="1"/>
</dbReference>
<dbReference type="EC" id="1.8.4.12" evidence="3"/>
<dbReference type="SUPFAM" id="SSF51316">
    <property type="entry name" value="Mss4-like"/>
    <property type="match status" value="1"/>
</dbReference>
<evidence type="ECO:0000259" key="9">
    <source>
        <dbReference type="PROSITE" id="PS51790"/>
    </source>
</evidence>
<feature type="signal peptide" evidence="8">
    <location>
        <begin position="1"/>
        <end position="18"/>
    </location>
</feature>
<dbReference type="GO" id="GO:0030091">
    <property type="term" value="P:protein repair"/>
    <property type="evidence" value="ECO:0007669"/>
    <property type="project" value="InterPro"/>
</dbReference>
<comment type="cofactor">
    <cofactor evidence="1">
        <name>Zn(2+)</name>
        <dbReference type="ChEBI" id="CHEBI:29105"/>
    </cofactor>
</comment>
<proteinExistence type="inferred from homology"/>
<dbReference type="Proteomes" id="UP000563094">
    <property type="component" value="Unassembled WGS sequence"/>
</dbReference>
<evidence type="ECO:0000313" key="11">
    <source>
        <dbReference type="Proteomes" id="UP000563094"/>
    </source>
</evidence>
<dbReference type="AlphaFoldDB" id="A0A839GEW7"/>
<keyword evidence="11" id="KW-1185">Reference proteome</keyword>
<dbReference type="GO" id="GO:0005737">
    <property type="term" value="C:cytoplasm"/>
    <property type="evidence" value="ECO:0007669"/>
    <property type="project" value="TreeGrafter"/>
</dbReference>
<comment type="caution">
    <text evidence="10">The sequence shown here is derived from an EMBL/GenBank/DDBJ whole genome shotgun (WGS) entry which is preliminary data.</text>
</comment>
<comment type="catalytic activity">
    <reaction evidence="7">
        <text>L-methionyl-[protein] + [thioredoxin]-disulfide + H2O = L-methionyl-(R)-S-oxide-[protein] + [thioredoxin]-dithiol</text>
        <dbReference type="Rhea" id="RHEA:24164"/>
        <dbReference type="Rhea" id="RHEA-COMP:10698"/>
        <dbReference type="Rhea" id="RHEA-COMP:10700"/>
        <dbReference type="Rhea" id="RHEA-COMP:12313"/>
        <dbReference type="Rhea" id="RHEA-COMP:12314"/>
        <dbReference type="ChEBI" id="CHEBI:15377"/>
        <dbReference type="ChEBI" id="CHEBI:16044"/>
        <dbReference type="ChEBI" id="CHEBI:29950"/>
        <dbReference type="ChEBI" id="CHEBI:45764"/>
        <dbReference type="ChEBI" id="CHEBI:50058"/>
        <dbReference type="EC" id="1.8.4.12"/>
    </reaction>
</comment>
<evidence type="ECO:0000256" key="5">
    <source>
        <dbReference type="ARBA" id="ARBA00022833"/>
    </source>
</evidence>
<accession>A0A839GEW7</accession>
<keyword evidence="4" id="KW-0479">Metal-binding</keyword>
<evidence type="ECO:0000256" key="1">
    <source>
        <dbReference type="ARBA" id="ARBA00001947"/>
    </source>
</evidence>
<evidence type="ECO:0000256" key="7">
    <source>
        <dbReference type="ARBA" id="ARBA00048488"/>
    </source>
</evidence>
<dbReference type="GO" id="GO:0046872">
    <property type="term" value="F:metal ion binding"/>
    <property type="evidence" value="ECO:0007669"/>
    <property type="project" value="UniProtKB-KW"/>
</dbReference>
<evidence type="ECO:0000256" key="2">
    <source>
        <dbReference type="ARBA" id="ARBA00007174"/>
    </source>
</evidence>